<dbReference type="InterPro" id="IPR000792">
    <property type="entry name" value="Tscrpt_reg_LuxR_C"/>
</dbReference>
<dbReference type="Pfam" id="PF00196">
    <property type="entry name" value="GerE"/>
    <property type="match status" value="1"/>
</dbReference>
<protein>
    <recommendedName>
        <fullName evidence="4">HTH luxR-type domain-containing protein</fullName>
    </recommendedName>
</protein>
<reference evidence="5 6" key="1">
    <citation type="submission" date="2021-05" db="EMBL/GenBank/DDBJ databases">
        <title>A Polyphasic approach of four new species of the genus Ohtaekwangia: Ohtaekwangia histidinii sp. nov., Ohtaekwangia cretensis sp. nov., Ohtaekwangia indiensis sp. nov., Ohtaekwangia reichenbachii sp. nov. from diverse environment.</title>
        <authorList>
            <person name="Octaviana S."/>
        </authorList>
    </citation>
    <scope>NUCLEOTIDE SEQUENCE [LARGE SCALE GENOMIC DNA]</scope>
    <source>
        <strain evidence="5 6">PWU4</strain>
    </source>
</reference>
<dbReference type="PROSITE" id="PS00622">
    <property type="entry name" value="HTH_LUXR_1"/>
    <property type="match status" value="1"/>
</dbReference>
<dbReference type="SMART" id="SM00421">
    <property type="entry name" value="HTH_LUXR"/>
    <property type="match status" value="1"/>
</dbReference>
<dbReference type="SUPFAM" id="SSF46894">
    <property type="entry name" value="C-terminal effector domain of the bipartite response regulators"/>
    <property type="match status" value="1"/>
</dbReference>
<keyword evidence="3" id="KW-0804">Transcription</keyword>
<evidence type="ECO:0000259" key="4">
    <source>
        <dbReference type="PROSITE" id="PS50043"/>
    </source>
</evidence>
<dbReference type="RefSeq" id="WP_254162867.1">
    <property type="nucleotide sequence ID" value="NZ_JAHESF010000007.1"/>
</dbReference>
<gene>
    <name evidence="5" type="ORF">KK083_09565</name>
</gene>
<dbReference type="GO" id="GO:0006355">
    <property type="term" value="P:regulation of DNA-templated transcription"/>
    <property type="evidence" value="ECO:0007669"/>
    <property type="project" value="InterPro"/>
</dbReference>
<dbReference type="InterPro" id="IPR016032">
    <property type="entry name" value="Sig_transdc_resp-reg_C-effctor"/>
</dbReference>
<name>A0AAP2DLH1_9BACT</name>
<proteinExistence type="predicted"/>
<dbReference type="InterPro" id="IPR036388">
    <property type="entry name" value="WH-like_DNA-bd_sf"/>
</dbReference>
<evidence type="ECO:0000313" key="5">
    <source>
        <dbReference type="EMBL" id="MBT1697122.1"/>
    </source>
</evidence>
<dbReference type="PANTHER" id="PTHR44688:SF16">
    <property type="entry name" value="DNA-BINDING TRANSCRIPTIONAL ACTIVATOR DEVR_DOSR"/>
    <property type="match status" value="1"/>
</dbReference>
<dbReference type="Proteomes" id="UP001319200">
    <property type="component" value="Unassembled WGS sequence"/>
</dbReference>
<dbReference type="EMBL" id="JAHESF010000007">
    <property type="protein sequence ID" value="MBT1697122.1"/>
    <property type="molecule type" value="Genomic_DNA"/>
</dbReference>
<accession>A0AAP2DLH1</accession>
<dbReference type="GO" id="GO:0003677">
    <property type="term" value="F:DNA binding"/>
    <property type="evidence" value="ECO:0007669"/>
    <property type="project" value="UniProtKB-KW"/>
</dbReference>
<keyword evidence="6" id="KW-1185">Reference proteome</keyword>
<dbReference type="CDD" id="cd06170">
    <property type="entry name" value="LuxR_C_like"/>
    <property type="match status" value="1"/>
</dbReference>
<feature type="domain" description="HTH luxR-type" evidence="4">
    <location>
        <begin position="182"/>
        <end position="247"/>
    </location>
</feature>
<keyword evidence="1" id="KW-0805">Transcription regulation</keyword>
<dbReference type="PROSITE" id="PS50043">
    <property type="entry name" value="HTH_LUXR_2"/>
    <property type="match status" value="1"/>
</dbReference>
<evidence type="ECO:0000256" key="1">
    <source>
        <dbReference type="ARBA" id="ARBA00023015"/>
    </source>
</evidence>
<organism evidence="5 6">
    <name type="scientific">Chryseosolibacter histidini</name>
    <dbReference type="NCBI Taxonomy" id="2782349"/>
    <lineage>
        <taxon>Bacteria</taxon>
        <taxon>Pseudomonadati</taxon>
        <taxon>Bacteroidota</taxon>
        <taxon>Cytophagia</taxon>
        <taxon>Cytophagales</taxon>
        <taxon>Chryseotaleaceae</taxon>
        <taxon>Chryseosolibacter</taxon>
    </lineage>
</organism>
<dbReference type="AlphaFoldDB" id="A0AAP2DLH1"/>
<keyword evidence="2" id="KW-0238">DNA-binding</keyword>
<dbReference type="PANTHER" id="PTHR44688">
    <property type="entry name" value="DNA-BINDING TRANSCRIPTIONAL ACTIVATOR DEVR_DOSR"/>
    <property type="match status" value="1"/>
</dbReference>
<dbReference type="Gene3D" id="3.30.450.20">
    <property type="entry name" value="PAS domain"/>
    <property type="match status" value="1"/>
</dbReference>
<evidence type="ECO:0000256" key="3">
    <source>
        <dbReference type="ARBA" id="ARBA00023163"/>
    </source>
</evidence>
<comment type="caution">
    <text evidence="5">The sequence shown here is derived from an EMBL/GenBank/DDBJ whole genome shotgun (WGS) entry which is preliminary data.</text>
</comment>
<dbReference type="Gene3D" id="1.10.10.10">
    <property type="entry name" value="Winged helix-like DNA-binding domain superfamily/Winged helix DNA-binding domain"/>
    <property type="match status" value="1"/>
</dbReference>
<evidence type="ECO:0000256" key="2">
    <source>
        <dbReference type="ARBA" id="ARBA00023125"/>
    </source>
</evidence>
<dbReference type="PRINTS" id="PR00038">
    <property type="entry name" value="HTHLUXR"/>
</dbReference>
<sequence length="249" mass="28795">MGNDYRLARKLMDSCTERQLRSAIPTISNDSIRQAFITAEELFPGVALIAYANTLQRVAYVSDNSSSILGHESDFLRTLSAPEFVQLIHRDDIKGFTSCYSYLLSRCAGMGDHDRAIFYYRIVDGHGTIRYIEDQRMVLQTENRIFIHLFRDLTGHEIFNVPKLKIVKRVNRSFLPAFEYAPGRVSDVLTPREREIAQLTRMGLRNKEIANRLFVSVYTVKNHKQSLFRKLDVTSSLELNARMDLKNYF</sequence>
<evidence type="ECO:0000313" key="6">
    <source>
        <dbReference type="Proteomes" id="UP001319200"/>
    </source>
</evidence>